<organism evidence="1 2">
    <name type="scientific">Alteraurantiacibacter buctensis</name>
    <dbReference type="NCBI Taxonomy" id="1503981"/>
    <lineage>
        <taxon>Bacteria</taxon>
        <taxon>Pseudomonadati</taxon>
        <taxon>Pseudomonadota</taxon>
        <taxon>Alphaproteobacteria</taxon>
        <taxon>Sphingomonadales</taxon>
        <taxon>Erythrobacteraceae</taxon>
        <taxon>Alteraurantiacibacter</taxon>
    </lineage>
</organism>
<reference evidence="1 2" key="1">
    <citation type="submission" date="2019-12" db="EMBL/GenBank/DDBJ databases">
        <title>Genomic-based taxomic classification of the family Erythrobacteraceae.</title>
        <authorList>
            <person name="Xu L."/>
        </authorList>
    </citation>
    <scope>NUCLEOTIDE SEQUENCE [LARGE SCALE GENOMIC DNA]</scope>
    <source>
        <strain evidence="1 2">M0322</strain>
    </source>
</reference>
<evidence type="ECO:0000313" key="1">
    <source>
        <dbReference type="EMBL" id="MXO70864.1"/>
    </source>
</evidence>
<dbReference type="RefSeq" id="WP_160770727.1">
    <property type="nucleotide sequence ID" value="NZ_WTYV01000001.1"/>
</dbReference>
<proteinExistence type="predicted"/>
<comment type="caution">
    <text evidence="1">The sequence shown here is derived from an EMBL/GenBank/DDBJ whole genome shotgun (WGS) entry which is preliminary data.</text>
</comment>
<evidence type="ECO:0000313" key="2">
    <source>
        <dbReference type="Proteomes" id="UP000466966"/>
    </source>
</evidence>
<accession>A0A844YWL3</accession>
<sequence length="170" mass="18003">MMTFLAFHGDELLRLAALERLAQAGEGTALERLAGPGADLPAAHAATGFPLPLMLLVAAIHAGLEADEGQAFLVRLVEAAEVHGDMAEVADAFLQRQLLQALGEHGVKRLRGAFPVLAGMPVDDHWPVRATDRLQRRAGEGVRLLAALGANPAAEMHRMAGDLVEQVRAA</sequence>
<dbReference type="AlphaFoldDB" id="A0A844YWL3"/>
<keyword evidence="2" id="KW-1185">Reference proteome</keyword>
<dbReference type="Proteomes" id="UP000466966">
    <property type="component" value="Unassembled WGS sequence"/>
</dbReference>
<dbReference type="EMBL" id="WTYV01000001">
    <property type="protein sequence ID" value="MXO70864.1"/>
    <property type="molecule type" value="Genomic_DNA"/>
</dbReference>
<name>A0A844YWL3_9SPHN</name>
<gene>
    <name evidence="1" type="ORF">GRI99_04345</name>
</gene>
<protein>
    <submittedName>
        <fullName evidence="1">Uncharacterized protein</fullName>
    </submittedName>
</protein>